<keyword evidence="6" id="KW-0812">Transmembrane</keyword>
<dbReference type="EMBL" id="CP066776">
    <property type="protein sequence ID" value="QQL45196.1"/>
    <property type="molecule type" value="Genomic_DNA"/>
</dbReference>
<dbReference type="InterPro" id="IPR036737">
    <property type="entry name" value="OmpA-like_sf"/>
</dbReference>
<comment type="subcellular location">
    <subcellularLocation>
        <location evidence="1">Cell outer membrane</location>
    </subcellularLocation>
</comment>
<evidence type="ECO:0000313" key="8">
    <source>
        <dbReference type="EMBL" id="QQL45196.1"/>
    </source>
</evidence>
<feature type="transmembrane region" description="Helical" evidence="6">
    <location>
        <begin position="12"/>
        <end position="35"/>
    </location>
</feature>
<evidence type="ECO:0000313" key="9">
    <source>
        <dbReference type="Proteomes" id="UP000475117"/>
    </source>
</evidence>
<dbReference type="InterPro" id="IPR006664">
    <property type="entry name" value="OMP_bac"/>
</dbReference>
<dbReference type="Proteomes" id="UP000475117">
    <property type="component" value="Chromosome"/>
</dbReference>
<sequence length="464" mass="50911">MHTRHTAPQRQAGSAKLGIAIFLTLFIASVAWFFLVTLPSMQEPETGPESTIPEQVAELQTPETEAPASEPAEVTEAPAPAPEPTPPAEPEIKPLAPSEFVQRFAEAINQADNKSVDQLLARAALDAEALAPLQAALTNGKWTLVPESPVVELGRTPRIIRWAVLLQDRDDPTTVDRVELDFAADEESATGWSLARVRMASVERSASSVAMNDRLEHTRSLGALDHARRFVDALLALDIEKARSLVDSSRVSDAKLAGLCLIFEEGQFALTANKPMVATVAKENVAWFLVRVFSPSSDVDSQFGLVMKRTADQWTVSEVNLDRLLSFYAEQFGNGDRYYTPIIENPKGGDLIVLYFGFDDAELAPRTMRQLAIVANALKSDPNRKVRITGHTDALGTDNYNETLSAKRAAAVRLAFIKLGLEPDQVEIEAAGASQPRRENFLPDGRDNPQGRKANRRAEIYLDF</sequence>
<evidence type="ECO:0000256" key="1">
    <source>
        <dbReference type="ARBA" id="ARBA00004442"/>
    </source>
</evidence>
<dbReference type="CDD" id="cd07185">
    <property type="entry name" value="OmpA_C-like"/>
    <property type="match status" value="1"/>
</dbReference>
<dbReference type="SUPFAM" id="SSF103088">
    <property type="entry name" value="OmpA-like"/>
    <property type="match status" value="1"/>
</dbReference>
<evidence type="ECO:0000256" key="6">
    <source>
        <dbReference type="SAM" id="Phobius"/>
    </source>
</evidence>
<dbReference type="RefSeq" id="WP_235203513.1">
    <property type="nucleotide sequence ID" value="NZ_CP066776.1"/>
</dbReference>
<gene>
    <name evidence="8" type="ORF">G3M56_000995</name>
</gene>
<dbReference type="Gene3D" id="3.30.1330.60">
    <property type="entry name" value="OmpA-like domain"/>
    <property type="match status" value="1"/>
</dbReference>
<feature type="region of interest" description="Disordered" evidence="5">
    <location>
        <begin position="58"/>
        <end position="92"/>
    </location>
</feature>
<organism evidence="8 9">
    <name type="scientific">Sulfuriroseicoccus oceanibius</name>
    <dbReference type="NCBI Taxonomy" id="2707525"/>
    <lineage>
        <taxon>Bacteria</taxon>
        <taxon>Pseudomonadati</taxon>
        <taxon>Verrucomicrobiota</taxon>
        <taxon>Verrucomicrobiia</taxon>
        <taxon>Verrucomicrobiales</taxon>
        <taxon>Verrucomicrobiaceae</taxon>
        <taxon>Sulfuriroseicoccus</taxon>
    </lineage>
</organism>
<keyword evidence="2 4" id="KW-0472">Membrane</keyword>
<dbReference type="AlphaFoldDB" id="A0A7T7F1N6"/>
<dbReference type="PANTHER" id="PTHR30329:SF21">
    <property type="entry name" value="LIPOPROTEIN YIAD-RELATED"/>
    <property type="match status" value="1"/>
</dbReference>
<keyword evidence="3" id="KW-0998">Cell outer membrane</keyword>
<evidence type="ECO:0000259" key="7">
    <source>
        <dbReference type="PROSITE" id="PS51123"/>
    </source>
</evidence>
<feature type="compositionally biased region" description="Basic and acidic residues" evidence="5">
    <location>
        <begin position="436"/>
        <end position="456"/>
    </location>
</feature>
<dbReference type="PROSITE" id="PS51123">
    <property type="entry name" value="OMPA_2"/>
    <property type="match status" value="1"/>
</dbReference>
<feature type="compositionally biased region" description="Pro residues" evidence="5">
    <location>
        <begin position="79"/>
        <end position="89"/>
    </location>
</feature>
<dbReference type="KEGG" id="soa:G3M56_000995"/>
<dbReference type="Pfam" id="PF00691">
    <property type="entry name" value="OmpA"/>
    <property type="match status" value="1"/>
</dbReference>
<dbReference type="GO" id="GO:0009279">
    <property type="term" value="C:cell outer membrane"/>
    <property type="evidence" value="ECO:0007669"/>
    <property type="project" value="UniProtKB-SubCell"/>
</dbReference>
<dbReference type="PANTHER" id="PTHR30329">
    <property type="entry name" value="STATOR ELEMENT OF FLAGELLAR MOTOR COMPLEX"/>
    <property type="match status" value="1"/>
</dbReference>
<dbReference type="InterPro" id="IPR006665">
    <property type="entry name" value="OmpA-like"/>
</dbReference>
<feature type="region of interest" description="Disordered" evidence="5">
    <location>
        <begin position="431"/>
        <end position="456"/>
    </location>
</feature>
<evidence type="ECO:0000256" key="5">
    <source>
        <dbReference type="SAM" id="MobiDB-lite"/>
    </source>
</evidence>
<feature type="compositionally biased region" description="Low complexity" evidence="5">
    <location>
        <begin position="61"/>
        <end position="78"/>
    </location>
</feature>
<keyword evidence="9" id="KW-1185">Reference proteome</keyword>
<name>A0A7T7F1N6_9BACT</name>
<feature type="domain" description="OmpA-like" evidence="7">
    <location>
        <begin position="348"/>
        <end position="464"/>
    </location>
</feature>
<dbReference type="PRINTS" id="PR01021">
    <property type="entry name" value="OMPADOMAIN"/>
</dbReference>
<evidence type="ECO:0000256" key="2">
    <source>
        <dbReference type="ARBA" id="ARBA00023136"/>
    </source>
</evidence>
<evidence type="ECO:0000256" key="3">
    <source>
        <dbReference type="ARBA" id="ARBA00023237"/>
    </source>
</evidence>
<keyword evidence="6" id="KW-1133">Transmembrane helix</keyword>
<reference evidence="8 9" key="1">
    <citation type="submission" date="2020-12" db="EMBL/GenBank/DDBJ databases">
        <title>Sulforoseuscoccus oceanibium gen. nov., sp. nov., a representative of the phylum Verrucomicrobia with special cytoplasmic membrane, and proposal of Sulforoseuscoccusaceae fam. nov.</title>
        <authorList>
            <person name="Xi F."/>
        </authorList>
    </citation>
    <scope>NUCLEOTIDE SEQUENCE [LARGE SCALE GENOMIC DNA]</scope>
    <source>
        <strain evidence="8 9">T37</strain>
    </source>
</reference>
<dbReference type="InterPro" id="IPR050330">
    <property type="entry name" value="Bact_OuterMem_StrucFunc"/>
</dbReference>
<proteinExistence type="predicted"/>
<protein>
    <submittedName>
        <fullName evidence="8">OmpA family protein</fullName>
    </submittedName>
</protein>
<accession>A0A7T7F1N6</accession>
<evidence type="ECO:0000256" key="4">
    <source>
        <dbReference type="PROSITE-ProRule" id="PRU00473"/>
    </source>
</evidence>